<keyword evidence="2" id="KW-1185">Reference proteome</keyword>
<name>A0A4Y9ABM6_9BACI</name>
<dbReference type="InterPro" id="IPR036907">
    <property type="entry name" value="5'-Nucleotdase_C_sf"/>
</dbReference>
<dbReference type="Proteomes" id="UP000298484">
    <property type="component" value="Unassembled WGS sequence"/>
</dbReference>
<comment type="caution">
    <text evidence="1">The sequence shown here is derived from an EMBL/GenBank/DDBJ whole genome shotgun (WGS) entry which is preliminary data.</text>
</comment>
<proteinExistence type="predicted"/>
<sequence>MEAGYWGNHLGFVDLQLQKNGDDQEFLVATNNYRAGGGGNFPNLDGSQVIIFSIFGVTFSTEFRLF</sequence>
<dbReference type="Gene3D" id="3.90.780.10">
    <property type="entry name" value="5'-Nucleotidase, C-terminal domain"/>
    <property type="match status" value="1"/>
</dbReference>
<dbReference type="AlphaFoldDB" id="A0A4Y9ABM6"/>
<accession>A0A4Y9ABM6</accession>
<gene>
    <name evidence="1" type="ORF">E4U82_15820</name>
</gene>
<organism evidence="1 2">
    <name type="scientific">Lentibacillus salicampi</name>
    <dbReference type="NCBI Taxonomy" id="175306"/>
    <lineage>
        <taxon>Bacteria</taxon>
        <taxon>Bacillati</taxon>
        <taxon>Bacillota</taxon>
        <taxon>Bacilli</taxon>
        <taxon>Bacillales</taxon>
        <taxon>Bacillaceae</taxon>
        <taxon>Lentibacillus</taxon>
    </lineage>
</organism>
<protein>
    <submittedName>
        <fullName evidence="1">Uncharacterized protein</fullName>
    </submittedName>
</protein>
<dbReference type="OrthoDB" id="9775118at2"/>
<evidence type="ECO:0000313" key="2">
    <source>
        <dbReference type="Proteomes" id="UP000298484"/>
    </source>
</evidence>
<evidence type="ECO:0000313" key="1">
    <source>
        <dbReference type="EMBL" id="TFJ91774.1"/>
    </source>
</evidence>
<dbReference type="GO" id="GO:0009166">
    <property type="term" value="P:nucleotide catabolic process"/>
    <property type="evidence" value="ECO:0007669"/>
    <property type="project" value="InterPro"/>
</dbReference>
<dbReference type="SUPFAM" id="SSF55816">
    <property type="entry name" value="5'-nucleotidase (syn. UDP-sugar hydrolase), C-terminal domain"/>
    <property type="match status" value="1"/>
</dbReference>
<dbReference type="EMBL" id="SRHY01000039">
    <property type="protein sequence ID" value="TFJ91774.1"/>
    <property type="molecule type" value="Genomic_DNA"/>
</dbReference>
<dbReference type="GO" id="GO:0016787">
    <property type="term" value="F:hydrolase activity"/>
    <property type="evidence" value="ECO:0007669"/>
    <property type="project" value="InterPro"/>
</dbReference>
<dbReference type="RefSeq" id="WP_135111152.1">
    <property type="nucleotide sequence ID" value="NZ_SRHY01000039.1"/>
</dbReference>
<reference evidence="1 2" key="1">
    <citation type="submission" date="2019-03" db="EMBL/GenBank/DDBJ databases">
        <title>Genome sequence of Lentibacillus salicampi ATCC BAA-719.</title>
        <authorList>
            <person name="Maclea K.S."/>
            <person name="Simoes Junior M."/>
        </authorList>
    </citation>
    <scope>NUCLEOTIDE SEQUENCE [LARGE SCALE GENOMIC DNA]</scope>
    <source>
        <strain evidence="1 2">ATCC BAA-719</strain>
    </source>
</reference>